<name>A0A4S3B827_9ENTE</name>
<keyword evidence="1" id="KW-1133">Transmembrane helix</keyword>
<evidence type="ECO:0000256" key="1">
    <source>
        <dbReference type="SAM" id="Phobius"/>
    </source>
</evidence>
<comment type="caution">
    <text evidence="2">The sequence shown here is derived from an EMBL/GenBank/DDBJ whole genome shotgun (WGS) entry which is preliminary data.</text>
</comment>
<dbReference type="AlphaFoldDB" id="A0A4S3B827"/>
<gene>
    <name evidence="2" type="ORF">ESZ54_02655</name>
</gene>
<dbReference type="InterPro" id="IPR010540">
    <property type="entry name" value="CmpB_TMEM229"/>
</dbReference>
<proteinExistence type="predicted"/>
<reference evidence="2 3" key="1">
    <citation type="submission" date="2019-01" db="EMBL/GenBank/DDBJ databases">
        <title>Vagococcus silagei sp. nov. isolated from brewer's grain.</title>
        <authorList>
            <person name="Guu J.-R."/>
        </authorList>
    </citation>
    <scope>NUCLEOTIDE SEQUENCE [LARGE SCALE GENOMIC DNA]</scope>
    <source>
        <strain evidence="2 3">2B-2</strain>
    </source>
</reference>
<feature type="transmembrane region" description="Helical" evidence="1">
    <location>
        <begin position="101"/>
        <end position="121"/>
    </location>
</feature>
<feature type="transmembrane region" description="Helical" evidence="1">
    <location>
        <begin position="25"/>
        <end position="48"/>
    </location>
</feature>
<protein>
    <recommendedName>
        <fullName evidence="4">ABC transporter permease</fullName>
    </recommendedName>
</protein>
<feature type="transmembrane region" description="Helical" evidence="1">
    <location>
        <begin position="60"/>
        <end position="80"/>
    </location>
</feature>
<evidence type="ECO:0000313" key="3">
    <source>
        <dbReference type="Proteomes" id="UP000310506"/>
    </source>
</evidence>
<keyword evidence="1" id="KW-0472">Membrane</keyword>
<evidence type="ECO:0008006" key="4">
    <source>
        <dbReference type="Google" id="ProtNLM"/>
    </source>
</evidence>
<dbReference type="Pfam" id="PF06541">
    <property type="entry name" value="ABC_trans_CmpB"/>
    <property type="match status" value="1"/>
</dbReference>
<sequence length="231" mass="26551">MTFLVYSIIGWIWESFYCSFKVKHFVYRGFLLGPYCPVYGCGVVAVLLLVPKDAGTLLNLYFNMVVIVTLIEYTTSWLLEKFFKMKLWDYSEMPLNIGGRVAVPVSLFWGVGCLFLVKVIQPAIGAAIHDFDSFTRGFGPIILFLIFAVDCSTTLIFTLTAKKDVEAALDFSDPENAAVKEYRIESIIQNYEPHISRDSVKSFIENKERKLLHDRNLNRLMHNFPNMKFKK</sequence>
<organism evidence="2 3">
    <name type="scientific">Vagococcus silagei</name>
    <dbReference type="NCBI Taxonomy" id="2508885"/>
    <lineage>
        <taxon>Bacteria</taxon>
        <taxon>Bacillati</taxon>
        <taxon>Bacillota</taxon>
        <taxon>Bacilli</taxon>
        <taxon>Lactobacillales</taxon>
        <taxon>Enterococcaceae</taxon>
        <taxon>Vagococcus</taxon>
    </lineage>
</organism>
<keyword evidence="1" id="KW-0812">Transmembrane</keyword>
<keyword evidence="3" id="KW-1185">Reference proteome</keyword>
<evidence type="ECO:0000313" key="2">
    <source>
        <dbReference type="EMBL" id="THB62153.1"/>
    </source>
</evidence>
<feature type="transmembrane region" description="Helical" evidence="1">
    <location>
        <begin position="141"/>
        <end position="161"/>
    </location>
</feature>
<dbReference type="Proteomes" id="UP000310506">
    <property type="component" value="Unassembled WGS sequence"/>
</dbReference>
<accession>A0A4S3B827</accession>
<dbReference type="EMBL" id="SDGV01000004">
    <property type="protein sequence ID" value="THB62153.1"/>
    <property type="molecule type" value="Genomic_DNA"/>
</dbReference>
<dbReference type="OrthoDB" id="9789229at2"/>